<keyword evidence="11" id="KW-1185">Reference proteome</keyword>
<evidence type="ECO:0000256" key="2">
    <source>
        <dbReference type="ARBA" id="ARBA00005046"/>
    </source>
</evidence>
<evidence type="ECO:0000256" key="6">
    <source>
        <dbReference type="ARBA" id="ARBA00047317"/>
    </source>
</evidence>
<dbReference type="InterPro" id="IPR038987">
    <property type="entry name" value="MoeA-like"/>
</dbReference>
<gene>
    <name evidence="10" type="ORF">HGG74_16375</name>
</gene>
<dbReference type="Pfam" id="PF00994">
    <property type="entry name" value="MoCF_biosynth"/>
    <property type="match status" value="1"/>
</dbReference>
<dbReference type="PANTHER" id="PTHR10192:SF5">
    <property type="entry name" value="GEPHYRIN"/>
    <property type="match status" value="1"/>
</dbReference>
<dbReference type="Gene3D" id="3.40.980.10">
    <property type="entry name" value="MoaB/Mog-like domain"/>
    <property type="match status" value="1"/>
</dbReference>
<comment type="caution">
    <text evidence="10">The sequence shown here is derived from an EMBL/GenBank/DDBJ whole genome shotgun (WGS) entry which is preliminary data.</text>
</comment>
<comment type="catalytic activity">
    <reaction evidence="6">
        <text>adenylyl-molybdopterin + molybdate = Mo-molybdopterin + AMP + H(+)</text>
        <dbReference type="Rhea" id="RHEA:35047"/>
        <dbReference type="ChEBI" id="CHEBI:15378"/>
        <dbReference type="ChEBI" id="CHEBI:36264"/>
        <dbReference type="ChEBI" id="CHEBI:62727"/>
        <dbReference type="ChEBI" id="CHEBI:71302"/>
        <dbReference type="ChEBI" id="CHEBI:456215"/>
        <dbReference type="EC" id="2.10.1.1"/>
    </reaction>
</comment>
<keyword evidence="4 7" id="KW-0500">Molybdenum</keyword>
<dbReference type="EC" id="2.10.1.1" evidence="7"/>
<dbReference type="InterPro" id="IPR005110">
    <property type="entry name" value="MoeA_linker/N"/>
</dbReference>
<accession>A0A7X6K6M6</accession>
<dbReference type="InterPro" id="IPR036135">
    <property type="entry name" value="MoeA_linker/N_sf"/>
</dbReference>
<dbReference type="Pfam" id="PF03454">
    <property type="entry name" value="MoeA_C"/>
    <property type="match status" value="1"/>
</dbReference>
<reference evidence="10 11" key="1">
    <citation type="submission" date="2020-04" db="EMBL/GenBank/DDBJ databases">
        <title>Arthrobacter sp. nov.</title>
        <authorList>
            <person name="Liu S."/>
        </authorList>
    </citation>
    <scope>NUCLEOTIDE SEQUENCE [LARGE SCALE GENOMIC DNA]</scope>
    <source>
        <strain evidence="10 11">E918</strain>
    </source>
</reference>
<dbReference type="NCBIfam" id="TIGR00177">
    <property type="entry name" value="molyb_syn"/>
    <property type="match status" value="1"/>
</dbReference>
<dbReference type="InterPro" id="IPR005111">
    <property type="entry name" value="MoeA_C_domain_IV"/>
</dbReference>
<evidence type="ECO:0000256" key="7">
    <source>
        <dbReference type="RuleBase" id="RU365090"/>
    </source>
</evidence>
<keyword evidence="7" id="KW-0479">Metal-binding</keyword>
<dbReference type="SMART" id="SM00852">
    <property type="entry name" value="MoCF_biosynth"/>
    <property type="match status" value="1"/>
</dbReference>
<dbReference type="Gene3D" id="2.40.340.10">
    <property type="entry name" value="MoeA, C-terminal, domain IV"/>
    <property type="match status" value="1"/>
</dbReference>
<keyword evidence="7 10" id="KW-0808">Transferase</keyword>
<dbReference type="GO" id="GO:0005829">
    <property type="term" value="C:cytosol"/>
    <property type="evidence" value="ECO:0007669"/>
    <property type="project" value="TreeGrafter"/>
</dbReference>
<comment type="cofactor">
    <cofactor evidence="7">
        <name>Mg(2+)</name>
        <dbReference type="ChEBI" id="CHEBI:18420"/>
    </cofactor>
</comment>
<dbReference type="Gene3D" id="2.170.190.11">
    <property type="entry name" value="Molybdopterin biosynthesis moea protein, domain 3"/>
    <property type="match status" value="1"/>
</dbReference>
<organism evidence="10 11">
    <name type="scientific">Arthrobacter mobilis</name>
    <dbReference type="NCBI Taxonomy" id="2724944"/>
    <lineage>
        <taxon>Bacteria</taxon>
        <taxon>Bacillati</taxon>
        <taxon>Actinomycetota</taxon>
        <taxon>Actinomycetes</taxon>
        <taxon>Micrococcales</taxon>
        <taxon>Micrococcaceae</taxon>
        <taxon>Arthrobacter</taxon>
    </lineage>
</organism>
<dbReference type="GO" id="GO:0061599">
    <property type="term" value="F:molybdopterin molybdotransferase activity"/>
    <property type="evidence" value="ECO:0007669"/>
    <property type="project" value="UniProtKB-UniRule"/>
</dbReference>
<evidence type="ECO:0000259" key="9">
    <source>
        <dbReference type="SMART" id="SM00852"/>
    </source>
</evidence>
<dbReference type="GO" id="GO:0006777">
    <property type="term" value="P:Mo-molybdopterin cofactor biosynthetic process"/>
    <property type="evidence" value="ECO:0007669"/>
    <property type="project" value="UniProtKB-UniRule"/>
</dbReference>
<keyword evidence="7" id="KW-0460">Magnesium</keyword>
<dbReference type="PANTHER" id="PTHR10192">
    <property type="entry name" value="MOLYBDOPTERIN BIOSYNTHESIS PROTEIN"/>
    <property type="match status" value="1"/>
</dbReference>
<dbReference type="AlphaFoldDB" id="A0A7X6K6M6"/>
<keyword evidence="5 7" id="KW-0501">Molybdenum cofactor biosynthesis</keyword>
<dbReference type="Pfam" id="PF03453">
    <property type="entry name" value="MoeA_N"/>
    <property type="match status" value="1"/>
</dbReference>
<evidence type="ECO:0000256" key="8">
    <source>
        <dbReference type="SAM" id="MobiDB-lite"/>
    </source>
</evidence>
<dbReference type="Gene3D" id="3.90.105.10">
    <property type="entry name" value="Molybdopterin biosynthesis moea protein, domain 2"/>
    <property type="match status" value="1"/>
</dbReference>
<comment type="similarity">
    <text evidence="3 7">Belongs to the MoeA family.</text>
</comment>
<dbReference type="SUPFAM" id="SSF63882">
    <property type="entry name" value="MoeA N-terminal region -like"/>
    <property type="match status" value="1"/>
</dbReference>
<dbReference type="Proteomes" id="UP000544090">
    <property type="component" value="Unassembled WGS sequence"/>
</dbReference>
<dbReference type="InterPro" id="IPR001453">
    <property type="entry name" value="MoaB/Mog_dom"/>
</dbReference>
<comment type="function">
    <text evidence="1 7">Catalyzes the insertion of molybdate into adenylated molybdopterin with the concomitant release of AMP.</text>
</comment>
<dbReference type="NCBIfam" id="NF045515">
    <property type="entry name" value="Glp_gephyrin"/>
    <property type="match status" value="1"/>
</dbReference>
<dbReference type="InterPro" id="IPR036688">
    <property type="entry name" value="MoeA_C_domain_IV_sf"/>
</dbReference>
<feature type="region of interest" description="Disordered" evidence="8">
    <location>
        <begin position="27"/>
        <end position="48"/>
    </location>
</feature>
<feature type="domain" description="MoaB/Mog" evidence="9">
    <location>
        <begin position="244"/>
        <end position="382"/>
    </location>
</feature>
<protein>
    <recommendedName>
        <fullName evidence="7">Molybdopterin molybdenumtransferase</fullName>
        <ecNumber evidence="7">2.10.1.1</ecNumber>
    </recommendedName>
</protein>
<sequence>MYRGYVRQSNIAPPGYCPRSRRSRLGWLRSPDRHQPANAARNRHQTGRSHRVRRALAEHRQHVLELVRGAWQRRLADTPGEPVPLAAALHRVLARDIAAPVSLPPFANSQMDGYAVSSAATAGAPGPTVAFDVAPPVPAGRAAGELPVGCAVPVMTGAMLPEGADAVVPIEQAVPDTFAPFAPGHTVELPANVRPGQFVRPAGSDIPAGAPALPAGTVLKAGQLGLLAALGVAEVPVRPRLRVLLLSTGDEVVPPGCGLGPGQIYDANTTMLSAALADAGCEVASSRILADAPDLFAQALAGDLERVAPDLVLTSGGISKGAFEVVKLALAGHGVEFVSVAMQPGGPQALGQVHGTAFLGFPGNPVSSLVSFEMFLRPALSAVLSVPSPRTVLQVPLQVPPGTALESPPGIHQVRRGRYDGAGAVPVGGPASHLVHALAHSNALLQLPPEVTRLEAGGNVEIWLL</sequence>
<dbReference type="SUPFAM" id="SSF63867">
    <property type="entry name" value="MoeA C-terminal domain-like"/>
    <property type="match status" value="1"/>
</dbReference>
<dbReference type="GO" id="GO:0046872">
    <property type="term" value="F:metal ion binding"/>
    <property type="evidence" value="ECO:0007669"/>
    <property type="project" value="UniProtKB-UniRule"/>
</dbReference>
<evidence type="ECO:0000256" key="3">
    <source>
        <dbReference type="ARBA" id="ARBA00010763"/>
    </source>
</evidence>
<dbReference type="InterPro" id="IPR036425">
    <property type="entry name" value="MoaB/Mog-like_dom_sf"/>
</dbReference>
<dbReference type="CDD" id="cd00887">
    <property type="entry name" value="MoeA"/>
    <property type="match status" value="1"/>
</dbReference>
<evidence type="ECO:0000256" key="1">
    <source>
        <dbReference type="ARBA" id="ARBA00002901"/>
    </source>
</evidence>
<evidence type="ECO:0000313" key="11">
    <source>
        <dbReference type="Proteomes" id="UP000544090"/>
    </source>
</evidence>
<evidence type="ECO:0000313" key="10">
    <source>
        <dbReference type="EMBL" id="NKX56079.1"/>
    </source>
</evidence>
<comment type="pathway">
    <text evidence="2 7">Cofactor biosynthesis; molybdopterin biosynthesis.</text>
</comment>
<dbReference type="UniPathway" id="UPA00344"/>
<dbReference type="SUPFAM" id="SSF53218">
    <property type="entry name" value="Molybdenum cofactor biosynthesis proteins"/>
    <property type="match status" value="1"/>
</dbReference>
<name>A0A7X6K6M6_9MICC</name>
<dbReference type="EMBL" id="JAAZSQ010000019">
    <property type="protein sequence ID" value="NKX56079.1"/>
    <property type="molecule type" value="Genomic_DNA"/>
</dbReference>
<evidence type="ECO:0000256" key="4">
    <source>
        <dbReference type="ARBA" id="ARBA00022505"/>
    </source>
</evidence>
<evidence type="ECO:0000256" key="5">
    <source>
        <dbReference type="ARBA" id="ARBA00023150"/>
    </source>
</evidence>
<proteinExistence type="inferred from homology"/>